<organism evidence="2 3">
    <name type="scientific">Streptomonospora algeriensis</name>
    <dbReference type="NCBI Taxonomy" id="995084"/>
    <lineage>
        <taxon>Bacteria</taxon>
        <taxon>Bacillati</taxon>
        <taxon>Actinomycetota</taxon>
        <taxon>Actinomycetes</taxon>
        <taxon>Streptosporangiales</taxon>
        <taxon>Nocardiopsidaceae</taxon>
        <taxon>Streptomonospora</taxon>
    </lineage>
</organism>
<keyword evidence="3" id="KW-1185">Reference proteome</keyword>
<evidence type="ECO:0000256" key="1">
    <source>
        <dbReference type="SAM" id="MobiDB-lite"/>
    </source>
</evidence>
<accession>A0ABW3BLQ6</accession>
<protein>
    <submittedName>
        <fullName evidence="2">DUF4188 domain-containing protein</fullName>
    </submittedName>
</protein>
<dbReference type="EMBL" id="JBHTHR010001249">
    <property type="protein sequence ID" value="MFD0803967.1"/>
    <property type="molecule type" value="Genomic_DNA"/>
</dbReference>
<gene>
    <name evidence="2" type="ORF">ACFQZU_21980</name>
</gene>
<evidence type="ECO:0000313" key="2">
    <source>
        <dbReference type="EMBL" id="MFD0803967.1"/>
    </source>
</evidence>
<dbReference type="Pfam" id="PF13826">
    <property type="entry name" value="Monooxy_af470-like"/>
    <property type="match status" value="1"/>
</dbReference>
<dbReference type="Proteomes" id="UP001596956">
    <property type="component" value="Unassembled WGS sequence"/>
</dbReference>
<feature type="compositionally biased region" description="Low complexity" evidence="1">
    <location>
        <begin position="183"/>
        <end position="193"/>
    </location>
</feature>
<name>A0ABW3BLQ6_9ACTN</name>
<dbReference type="InterPro" id="IPR025444">
    <property type="entry name" value="Monooxy_af470"/>
</dbReference>
<feature type="region of interest" description="Disordered" evidence="1">
    <location>
        <begin position="174"/>
        <end position="193"/>
    </location>
</feature>
<reference evidence="3" key="1">
    <citation type="journal article" date="2019" name="Int. J. Syst. Evol. Microbiol.">
        <title>The Global Catalogue of Microorganisms (GCM) 10K type strain sequencing project: providing services to taxonomists for standard genome sequencing and annotation.</title>
        <authorList>
            <consortium name="The Broad Institute Genomics Platform"/>
            <consortium name="The Broad Institute Genome Sequencing Center for Infectious Disease"/>
            <person name="Wu L."/>
            <person name="Ma J."/>
        </authorList>
    </citation>
    <scope>NUCLEOTIDE SEQUENCE [LARGE SCALE GENOMIC DNA]</scope>
    <source>
        <strain evidence="3">CCUG 63369</strain>
    </source>
</reference>
<sequence length="193" mass="21109">MADTRIARTTTEPRESLTVFLLGARVNALLKPRGWVWVARAFNSMAAELQAAPGLGLLHSRTLPSVRGVTVIQYWESTEALLRYAHGETHSQAWRRFYRQGGDTVGLWHETYEVGLPQTDAAASRAEETRAGAGVRHGYEAVYANVPAMGLGRALGTRPIGRETHRALDRMAVRRARKRNSEGTAADTGTAAA</sequence>
<comment type="caution">
    <text evidence="2">The sequence shown here is derived from an EMBL/GenBank/DDBJ whole genome shotgun (WGS) entry which is preliminary data.</text>
</comment>
<evidence type="ECO:0000313" key="3">
    <source>
        <dbReference type="Proteomes" id="UP001596956"/>
    </source>
</evidence>
<proteinExistence type="predicted"/>